<dbReference type="InterPro" id="IPR035269">
    <property type="entry name" value="PSMD9"/>
</dbReference>
<evidence type="ECO:0000313" key="3">
    <source>
        <dbReference type="Proteomes" id="UP001633002"/>
    </source>
</evidence>
<dbReference type="PANTHER" id="PTHR12651:SF1">
    <property type="entry name" value="26S PROTEASOME NON-ATPASE REGULATORY SUBUNIT 9"/>
    <property type="match status" value="1"/>
</dbReference>
<name>A0ABD3GR51_9MARC</name>
<dbReference type="PANTHER" id="PTHR12651">
    <property type="entry name" value="26S PROTEASOME NON-ATPASE REGULATORY SUBUNIT 9"/>
    <property type="match status" value="1"/>
</dbReference>
<dbReference type="AlphaFoldDB" id="A0ABD3GR51"/>
<dbReference type="Pfam" id="PF18265">
    <property type="entry name" value="Nas2_N"/>
    <property type="match status" value="1"/>
</dbReference>
<proteinExistence type="predicted"/>
<protein>
    <recommendedName>
        <fullName evidence="1">Nas2 N-terminal domain-containing protein</fullName>
    </recommendedName>
</protein>
<evidence type="ECO:0000313" key="2">
    <source>
        <dbReference type="EMBL" id="KAL3680306.1"/>
    </source>
</evidence>
<dbReference type="Gene3D" id="6.10.140.1710">
    <property type="match status" value="1"/>
</dbReference>
<organism evidence="2 3">
    <name type="scientific">Riccia sorocarpa</name>
    <dbReference type="NCBI Taxonomy" id="122646"/>
    <lineage>
        <taxon>Eukaryota</taxon>
        <taxon>Viridiplantae</taxon>
        <taxon>Streptophyta</taxon>
        <taxon>Embryophyta</taxon>
        <taxon>Marchantiophyta</taxon>
        <taxon>Marchantiopsida</taxon>
        <taxon>Marchantiidae</taxon>
        <taxon>Marchantiales</taxon>
        <taxon>Ricciaceae</taxon>
        <taxon>Riccia</taxon>
    </lineage>
</organism>
<keyword evidence="3" id="KW-1185">Reference proteome</keyword>
<dbReference type="Proteomes" id="UP001633002">
    <property type="component" value="Unassembled WGS sequence"/>
</dbReference>
<dbReference type="EMBL" id="JBJQOH010000007">
    <property type="protein sequence ID" value="KAL3680306.1"/>
    <property type="molecule type" value="Genomic_DNA"/>
</dbReference>
<comment type="caution">
    <text evidence="2">The sequence shown here is derived from an EMBL/GenBank/DDBJ whole genome shotgun (WGS) entry which is preliminary data.</text>
</comment>
<reference evidence="2 3" key="1">
    <citation type="submission" date="2024-09" db="EMBL/GenBank/DDBJ databases">
        <title>Chromosome-scale assembly of Riccia sorocarpa.</title>
        <authorList>
            <person name="Paukszto L."/>
        </authorList>
    </citation>
    <scope>NUCLEOTIDE SEQUENCE [LARGE SCALE GENOMIC DNA]</scope>
    <source>
        <strain evidence="2">LP-2024</strain>
        <tissue evidence="2">Aerial parts of the thallus</tissue>
    </source>
</reference>
<sequence length="215" mass="23343">MVGANVKQETFTLMDKKAAVEVEMEAIISRLRPPTGPGLTGNLMDEEGFPRADIDIPAVRADRQRVAVLRNDLKKITDQIGQNLHVLHSGSLMRDSSLPQKRSADGEVTRPLRFSPAVAVAVAGGPSSSYDRDEPVNMEIERTPLFTPFAVFDEVTPGSPAEEDGIKLGRGTPKRYQSGFDHHPSAMVGSRIVGMSYPPSGWEEVKDCSLQSSGL</sequence>
<dbReference type="InterPro" id="IPR040815">
    <property type="entry name" value="Nas2_N"/>
</dbReference>
<gene>
    <name evidence="2" type="ORF">R1sor_023262</name>
</gene>
<evidence type="ECO:0000259" key="1">
    <source>
        <dbReference type="Pfam" id="PF18265"/>
    </source>
</evidence>
<accession>A0ABD3GR51</accession>
<feature type="domain" description="Nas2 N-terminal" evidence="1">
    <location>
        <begin position="12"/>
        <end position="89"/>
    </location>
</feature>